<reference evidence="2" key="1">
    <citation type="submission" date="2020-10" db="EMBL/GenBank/DDBJ databases">
        <authorList>
            <person name="Kikuchi T."/>
        </authorList>
    </citation>
    <scope>NUCLEOTIDE SEQUENCE</scope>
    <source>
        <strain evidence="2">NKZ352</strain>
    </source>
</reference>
<dbReference type="Proteomes" id="UP000835052">
    <property type="component" value="Unassembled WGS sequence"/>
</dbReference>
<organism evidence="2 3">
    <name type="scientific">Caenorhabditis auriculariae</name>
    <dbReference type="NCBI Taxonomy" id="2777116"/>
    <lineage>
        <taxon>Eukaryota</taxon>
        <taxon>Metazoa</taxon>
        <taxon>Ecdysozoa</taxon>
        <taxon>Nematoda</taxon>
        <taxon>Chromadorea</taxon>
        <taxon>Rhabditida</taxon>
        <taxon>Rhabditina</taxon>
        <taxon>Rhabditomorpha</taxon>
        <taxon>Rhabditoidea</taxon>
        <taxon>Rhabditidae</taxon>
        <taxon>Peloderinae</taxon>
        <taxon>Caenorhabditis</taxon>
    </lineage>
</organism>
<gene>
    <name evidence="2" type="ORF">CAUJ_LOCUS12387</name>
</gene>
<protein>
    <submittedName>
        <fullName evidence="2">Uncharacterized protein</fullName>
    </submittedName>
</protein>
<feature type="transmembrane region" description="Helical" evidence="1">
    <location>
        <begin position="54"/>
        <end position="71"/>
    </location>
</feature>
<dbReference type="EMBL" id="CAJGYM010000072">
    <property type="protein sequence ID" value="CAD6196473.1"/>
    <property type="molecule type" value="Genomic_DNA"/>
</dbReference>
<name>A0A8S1HPT5_9PELO</name>
<keyword evidence="1" id="KW-1133">Transmembrane helix</keyword>
<proteinExistence type="predicted"/>
<accession>A0A8S1HPT5</accession>
<evidence type="ECO:0000313" key="2">
    <source>
        <dbReference type="EMBL" id="CAD6196473.1"/>
    </source>
</evidence>
<comment type="caution">
    <text evidence="2">The sequence shown here is derived from an EMBL/GenBank/DDBJ whole genome shotgun (WGS) entry which is preliminary data.</text>
</comment>
<evidence type="ECO:0000256" key="1">
    <source>
        <dbReference type="SAM" id="Phobius"/>
    </source>
</evidence>
<dbReference type="AlphaFoldDB" id="A0A8S1HPT5"/>
<evidence type="ECO:0000313" key="3">
    <source>
        <dbReference type="Proteomes" id="UP000835052"/>
    </source>
</evidence>
<sequence length="156" mass="17608">MLRYFQVQKQLFVKSSERGATSKAQNSLFEEIRRGEVAKTKFAPPKRRSKMQNVFVLVLVVLCATVAFAQYQQQPNYNAGYQTTRGYNTNQQYPYNSNNNPNQQYGQQYGTTTPNYNSQYGGYSTTSSRQFDQQFFNSVSKASALLAVVGAALAAF</sequence>
<keyword evidence="1" id="KW-0812">Transmembrane</keyword>
<keyword evidence="1" id="KW-0472">Membrane</keyword>
<keyword evidence="3" id="KW-1185">Reference proteome</keyword>